<name>A0A0F4ZIL8_9PEZI</name>
<dbReference type="PANTHER" id="PTHR33630">
    <property type="entry name" value="CUTINASE RV1984C-RELATED-RELATED"/>
    <property type="match status" value="1"/>
</dbReference>
<dbReference type="AlphaFoldDB" id="A0A0F4ZIL8"/>
<dbReference type="OrthoDB" id="6020543at2759"/>
<dbReference type="Pfam" id="PF01083">
    <property type="entry name" value="Cutinase"/>
    <property type="match status" value="1"/>
</dbReference>
<evidence type="ECO:0008006" key="8">
    <source>
        <dbReference type="Google" id="ProtNLM"/>
    </source>
</evidence>
<dbReference type="SMART" id="SM01110">
    <property type="entry name" value="Cutinase"/>
    <property type="match status" value="1"/>
</dbReference>
<keyword evidence="1" id="KW-0378">Hydrolase</keyword>
<dbReference type="Gene3D" id="3.40.50.1820">
    <property type="entry name" value="alpha/beta hydrolase"/>
    <property type="match status" value="1"/>
</dbReference>
<dbReference type="PANTHER" id="PTHR33630:SF13">
    <property type="entry name" value="ACETYLXYLAN ESTERASE"/>
    <property type="match status" value="1"/>
</dbReference>
<evidence type="ECO:0000313" key="6">
    <source>
        <dbReference type="EMBL" id="KKA30382.1"/>
    </source>
</evidence>
<keyword evidence="7" id="KW-1185">Reference proteome</keyword>
<evidence type="ECO:0000256" key="2">
    <source>
        <dbReference type="ARBA" id="ARBA00023157"/>
    </source>
</evidence>
<reference evidence="5 7" key="1">
    <citation type="submission" date="2015-03" db="EMBL/GenBank/DDBJ databases">
        <authorList>
            <person name="Radwan O."/>
            <person name="Al-Naeli F.A."/>
            <person name="Rendon G.A."/>
            <person name="Fields C."/>
        </authorList>
    </citation>
    <scope>NUCLEOTIDE SEQUENCE [LARGE SCALE GENOMIC DNA]</scope>
    <source>
        <strain evidence="5">CR-DP1</strain>
    </source>
</reference>
<dbReference type="Proteomes" id="UP000033483">
    <property type="component" value="Unassembled WGS sequence"/>
</dbReference>
<dbReference type="PROSITE" id="PS51257">
    <property type="entry name" value="PROKAR_LIPOPROTEIN"/>
    <property type="match status" value="1"/>
</dbReference>
<evidence type="ECO:0000256" key="3">
    <source>
        <dbReference type="SAM" id="MobiDB-lite"/>
    </source>
</evidence>
<protein>
    <recommendedName>
        <fullName evidence="8">Cutinase</fullName>
    </recommendedName>
</protein>
<proteinExistence type="predicted"/>
<dbReference type="EMBL" id="LAEV01000406">
    <property type="protein sequence ID" value="KKA30377.1"/>
    <property type="molecule type" value="Genomic_DNA"/>
</dbReference>
<dbReference type="GO" id="GO:0052689">
    <property type="term" value="F:carboxylic ester hydrolase activity"/>
    <property type="evidence" value="ECO:0007669"/>
    <property type="project" value="UniProtKB-ARBA"/>
</dbReference>
<evidence type="ECO:0000256" key="1">
    <source>
        <dbReference type="ARBA" id="ARBA00022801"/>
    </source>
</evidence>
<dbReference type="SUPFAM" id="SSF53474">
    <property type="entry name" value="alpha/beta-Hydrolases"/>
    <property type="match status" value="1"/>
</dbReference>
<keyword evidence="2" id="KW-1015">Disulfide bond</keyword>
<dbReference type="EMBL" id="LAEV01000406">
    <property type="protein sequence ID" value="KKA30382.1"/>
    <property type="molecule type" value="Genomic_DNA"/>
</dbReference>
<feature type="chain" id="PRO_5007402479" description="Cutinase" evidence="4">
    <location>
        <begin position="19"/>
        <end position="304"/>
    </location>
</feature>
<comment type="caution">
    <text evidence="5">The sequence shown here is derived from an EMBL/GenBank/DDBJ whole genome shotgun (WGS) entry which is preliminary data.</text>
</comment>
<dbReference type="InterPro" id="IPR000675">
    <property type="entry name" value="Cutinase/axe"/>
</dbReference>
<feature type="signal peptide" evidence="4">
    <location>
        <begin position="1"/>
        <end position="18"/>
    </location>
</feature>
<evidence type="ECO:0000313" key="7">
    <source>
        <dbReference type="Proteomes" id="UP000033483"/>
    </source>
</evidence>
<dbReference type="InterPro" id="IPR029058">
    <property type="entry name" value="AB_hydrolase_fold"/>
</dbReference>
<evidence type="ECO:0000256" key="4">
    <source>
        <dbReference type="SAM" id="SignalP"/>
    </source>
</evidence>
<accession>A0A0F4ZIL8</accession>
<evidence type="ECO:0000313" key="5">
    <source>
        <dbReference type="EMBL" id="KKA30377.1"/>
    </source>
</evidence>
<keyword evidence="4" id="KW-0732">Signal</keyword>
<sequence length="304" mass="30047">MKVQSAVLILAGAGSALGAACKARTSTSPVQSSSSSVVVQPTVPTTSSVSVATATGAVGSGSDSNNSGSNSDSTKSSSGSGSDSGSGSASNSNANSNSSCPNVHIIAARETTAPAGFGTSLSVVQSIESAFPGATAEAIDYPAAGGNSYASSVTAGIAAVIKQVEAFNSKCPDSIIVMVGYSQGSQIMDDAFCGGPDGSSMAANAATVSAAAGDKVAALIWMGDPRAIGGLPYQVGTATLGGFAARPSNFKCPTYSSRIQSYCDSQDPYCSKGNDAQHHQEYAQIYGSQALAFVKSKVDAALGK</sequence>
<feature type="region of interest" description="Disordered" evidence="3">
    <location>
        <begin position="26"/>
        <end position="98"/>
    </location>
</feature>
<organism evidence="5 7">
    <name type="scientific">Thielaviopsis punctulata</name>
    <dbReference type="NCBI Taxonomy" id="72032"/>
    <lineage>
        <taxon>Eukaryota</taxon>
        <taxon>Fungi</taxon>
        <taxon>Dikarya</taxon>
        <taxon>Ascomycota</taxon>
        <taxon>Pezizomycotina</taxon>
        <taxon>Sordariomycetes</taxon>
        <taxon>Hypocreomycetidae</taxon>
        <taxon>Microascales</taxon>
        <taxon>Ceratocystidaceae</taxon>
        <taxon>Thielaviopsis</taxon>
    </lineage>
</organism>
<gene>
    <name evidence="5" type="ORF">TD95_001001</name>
    <name evidence="6" type="ORF">TD95_001007</name>
</gene>